<dbReference type="PANTHER" id="PTHR43377:SF1">
    <property type="entry name" value="BILIVERDIN REDUCTASE A"/>
    <property type="match status" value="1"/>
</dbReference>
<dbReference type="RefSeq" id="WP_188495956.1">
    <property type="nucleotide sequence ID" value="NZ_BMFV01000003.1"/>
</dbReference>
<dbReference type="InterPro" id="IPR036291">
    <property type="entry name" value="NAD(P)-bd_dom_sf"/>
</dbReference>
<feature type="domain" description="GFO/IDH/MocA-like oxidoreductase" evidence="2">
    <location>
        <begin position="129"/>
        <end position="255"/>
    </location>
</feature>
<dbReference type="InterPro" id="IPR000683">
    <property type="entry name" value="Gfo/Idh/MocA-like_OxRdtase_N"/>
</dbReference>
<evidence type="ECO:0000259" key="2">
    <source>
        <dbReference type="Pfam" id="PF22725"/>
    </source>
</evidence>
<dbReference type="GO" id="GO:0000166">
    <property type="term" value="F:nucleotide binding"/>
    <property type="evidence" value="ECO:0007669"/>
    <property type="project" value="InterPro"/>
</dbReference>
<proteinExistence type="predicted"/>
<dbReference type="SUPFAM" id="SSF55347">
    <property type="entry name" value="Glyceraldehyde-3-phosphate dehydrogenase-like, C-terminal domain"/>
    <property type="match status" value="1"/>
</dbReference>
<dbReference type="EMBL" id="BMFV01000003">
    <property type="protein sequence ID" value="GGH76252.1"/>
    <property type="molecule type" value="Genomic_DNA"/>
</dbReference>
<dbReference type="Gene3D" id="3.30.360.10">
    <property type="entry name" value="Dihydrodipicolinate Reductase, domain 2"/>
    <property type="match status" value="1"/>
</dbReference>
<dbReference type="InterPro" id="IPR055170">
    <property type="entry name" value="GFO_IDH_MocA-like_dom"/>
</dbReference>
<comment type="caution">
    <text evidence="3">The sequence shown here is derived from an EMBL/GenBank/DDBJ whole genome shotgun (WGS) entry which is preliminary data.</text>
</comment>
<dbReference type="SUPFAM" id="SSF51735">
    <property type="entry name" value="NAD(P)-binding Rossmann-fold domains"/>
    <property type="match status" value="1"/>
</dbReference>
<reference evidence="3" key="2">
    <citation type="submission" date="2020-09" db="EMBL/GenBank/DDBJ databases">
        <authorList>
            <person name="Sun Q."/>
            <person name="Zhou Y."/>
        </authorList>
    </citation>
    <scope>NUCLEOTIDE SEQUENCE</scope>
    <source>
        <strain evidence="3">CGMCC 1.12777</strain>
    </source>
</reference>
<keyword evidence="4" id="KW-1185">Reference proteome</keyword>
<dbReference type="InterPro" id="IPR051450">
    <property type="entry name" value="Gfo/Idh/MocA_Oxidoreductases"/>
</dbReference>
<dbReference type="Pfam" id="PF01408">
    <property type="entry name" value="GFO_IDH_MocA"/>
    <property type="match status" value="1"/>
</dbReference>
<feature type="domain" description="Gfo/Idh/MocA-like oxidoreductase N-terminal" evidence="1">
    <location>
        <begin position="18"/>
        <end position="119"/>
    </location>
</feature>
<dbReference type="Gene3D" id="3.40.50.720">
    <property type="entry name" value="NAD(P)-binding Rossmann-like Domain"/>
    <property type="match status" value="1"/>
</dbReference>
<organism evidence="3 4">
    <name type="scientific">Pullulanibacillus pueri</name>
    <dbReference type="NCBI Taxonomy" id="1437324"/>
    <lineage>
        <taxon>Bacteria</taxon>
        <taxon>Bacillati</taxon>
        <taxon>Bacillota</taxon>
        <taxon>Bacilli</taxon>
        <taxon>Bacillales</taxon>
        <taxon>Sporolactobacillaceae</taxon>
        <taxon>Pullulanibacillus</taxon>
    </lineage>
</organism>
<evidence type="ECO:0000313" key="4">
    <source>
        <dbReference type="Proteomes" id="UP000656813"/>
    </source>
</evidence>
<dbReference type="PANTHER" id="PTHR43377">
    <property type="entry name" value="BILIVERDIN REDUCTASE A"/>
    <property type="match status" value="1"/>
</dbReference>
<dbReference type="Proteomes" id="UP000656813">
    <property type="component" value="Unassembled WGS sequence"/>
</dbReference>
<name>A0A8J2ZTU0_9BACL</name>
<accession>A0A8J2ZTU0</accession>
<dbReference type="Pfam" id="PF22725">
    <property type="entry name" value="GFO_IDH_MocA_C3"/>
    <property type="match status" value="1"/>
</dbReference>
<reference evidence="3" key="1">
    <citation type="journal article" date="2014" name="Int. J. Syst. Evol. Microbiol.">
        <title>Complete genome sequence of Corynebacterium casei LMG S-19264T (=DSM 44701T), isolated from a smear-ripened cheese.</title>
        <authorList>
            <consortium name="US DOE Joint Genome Institute (JGI-PGF)"/>
            <person name="Walter F."/>
            <person name="Albersmeier A."/>
            <person name="Kalinowski J."/>
            <person name="Ruckert C."/>
        </authorList>
    </citation>
    <scope>NUCLEOTIDE SEQUENCE</scope>
    <source>
        <strain evidence="3">CGMCC 1.12777</strain>
    </source>
</reference>
<protein>
    <submittedName>
        <fullName evidence="3">Dehydrogenase</fullName>
    </submittedName>
</protein>
<sequence>MISVAMLSKWHVHAGDYARQATENPNLSIEKVWDEDAERGAAWAKELGVAFEADLSKVLADPTIDAVIVDTPTNLHKKVILEAIHYGKHVFTEKVLAFTVKDCEEIYKAAEEKGVKLMASLPRLTESHYLMAQDVLDRGILGELTTIRCRLAHNGAVPPEGKTQGWLPPHFFDPVSCGGGALIDLGAHPIYLTNRLAGEAKSLTASLSSFLGHQVDDNAVVLVDYESGAQGIIEAGFVSNGSPFTLELYGTKGSLLIDDQIVRLNADHPDAGTIKQEDLPRPISSAMQQWVDAILNDQEPAITKKDVIKLTEINEAAALSNKEGRRIELKEVVQKA</sequence>
<gene>
    <name evidence="3" type="ORF">GCM10007096_06400</name>
</gene>
<evidence type="ECO:0000313" key="3">
    <source>
        <dbReference type="EMBL" id="GGH76252.1"/>
    </source>
</evidence>
<dbReference type="AlphaFoldDB" id="A0A8J2ZTU0"/>
<evidence type="ECO:0000259" key="1">
    <source>
        <dbReference type="Pfam" id="PF01408"/>
    </source>
</evidence>